<feature type="compositionally biased region" description="Polar residues" evidence="1">
    <location>
        <begin position="301"/>
        <end position="316"/>
    </location>
</feature>
<reference evidence="4" key="1">
    <citation type="submission" date="2025-08" db="UniProtKB">
        <authorList>
            <consortium name="RefSeq"/>
        </authorList>
    </citation>
    <scope>IDENTIFICATION</scope>
</reference>
<dbReference type="Gene3D" id="3.30.420.10">
    <property type="entry name" value="Ribonuclease H-like superfamily/Ribonuclease H"/>
    <property type="match status" value="1"/>
</dbReference>
<dbReference type="InterPro" id="IPR012337">
    <property type="entry name" value="RNaseH-like_sf"/>
</dbReference>
<dbReference type="InterPro" id="IPR001584">
    <property type="entry name" value="Integrase_cat-core"/>
</dbReference>
<dbReference type="InterPro" id="IPR036397">
    <property type="entry name" value="RNaseH_sf"/>
</dbReference>
<dbReference type="PANTHER" id="PTHR37984">
    <property type="entry name" value="PROTEIN CBG26694"/>
    <property type="match status" value="1"/>
</dbReference>
<proteinExistence type="predicted"/>
<dbReference type="GeneID" id="106013702"/>
<accession>A0ABM1W3J2</accession>
<keyword evidence="3" id="KW-1185">Reference proteome</keyword>
<name>A0ABM1W3J2_APLCA</name>
<evidence type="ECO:0000313" key="4">
    <source>
        <dbReference type="RefSeq" id="XP_035829235.1"/>
    </source>
</evidence>
<dbReference type="PANTHER" id="PTHR37984:SF9">
    <property type="entry name" value="INTEGRASE CATALYTIC DOMAIN-CONTAINING PROTEIN"/>
    <property type="match status" value="1"/>
</dbReference>
<gene>
    <name evidence="4" type="primary">LOC106013702</name>
</gene>
<dbReference type="Proteomes" id="UP000694888">
    <property type="component" value="Unplaced"/>
</dbReference>
<feature type="domain" description="Integrase catalytic" evidence="2">
    <location>
        <begin position="1"/>
        <end position="150"/>
    </location>
</feature>
<feature type="region of interest" description="Disordered" evidence="1">
    <location>
        <begin position="220"/>
        <end position="329"/>
    </location>
</feature>
<protein>
    <submittedName>
        <fullName evidence="4">Uncharacterized protein K02A2.6</fullName>
    </submittedName>
</protein>
<dbReference type="Pfam" id="PF00665">
    <property type="entry name" value="rve"/>
    <property type="match status" value="1"/>
</dbReference>
<organism evidence="3 4">
    <name type="scientific">Aplysia californica</name>
    <name type="common">California sea hare</name>
    <dbReference type="NCBI Taxonomy" id="6500"/>
    <lineage>
        <taxon>Eukaryota</taxon>
        <taxon>Metazoa</taxon>
        <taxon>Spiralia</taxon>
        <taxon>Lophotrochozoa</taxon>
        <taxon>Mollusca</taxon>
        <taxon>Gastropoda</taxon>
        <taxon>Heterobranchia</taxon>
        <taxon>Euthyneura</taxon>
        <taxon>Tectipleura</taxon>
        <taxon>Aplysiida</taxon>
        <taxon>Aplysioidea</taxon>
        <taxon>Aplysiidae</taxon>
        <taxon>Aplysia</taxon>
    </lineage>
</organism>
<dbReference type="RefSeq" id="XP_035829235.1">
    <property type="nucleotide sequence ID" value="XM_035973342.1"/>
</dbReference>
<dbReference type="InterPro" id="IPR050951">
    <property type="entry name" value="Retrovirus_Pol_polyprotein"/>
</dbReference>
<feature type="compositionally biased region" description="Basic residues" evidence="1">
    <location>
        <begin position="223"/>
        <end position="236"/>
    </location>
</feature>
<feature type="compositionally biased region" description="Basic and acidic residues" evidence="1">
    <location>
        <begin position="256"/>
        <end position="269"/>
    </location>
</feature>
<dbReference type="SUPFAM" id="SSF53098">
    <property type="entry name" value="Ribonuclease H-like"/>
    <property type="match status" value="1"/>
</dbReference>
<evidence type="ECO:0000256" key="1">
    <source>
        <dbReference type="SAM" id="MobiDB-lite"/>
    </source>
</evidence>
<evidence type="ECO:0000313" key="3">
    <source>
        <dbReference type="Proteomes" id="UP000694888"/>
    </source>
</evidence>
<sequence length="329" mass="37534">MDLFEWKGHDYLLIVDYFSRWIEIVLLRKTTSSTVVEHSKSIFAKYGIPEIVISDNGPQFASCEFANFAETYGFEHKTSSPKHPQGNGEAERAVQTVKNLLRKADDPHIAILNYRATPLKQGQSPAELLQGRQLRTKLPSLPSQLKPQGRKLKQFRSVDKHMKNQQKNYFDRRHGGKRLQNFERNETVWITEPKLEKASILKPYQSRGGDVHERSYLVDTPRGMKRRNRSHLRRRSLGPCDERKSTHVATSLISTPRDRLSQTDDRHPPDNAVIGTKSGGNGNNKSSSLPVTAPRCASPPMQHTHSEQTQTHYTTRSGREIKPPQKLTL</sequence>
<dbReference type="PROSITE" id="PS50994">
    <property type="entry name" value="INTEGRASE"/>
    <property type="match status" value="1"/>
</dbReference>
<evidence type="ECO:0000259" key="2">
    <source>
        <dbReference type="PROSITE" id="PS50994"/>
    </source>
</evidence>